<dbReference type="PANTHER" id="PTHR20953:SF3">
    <property type="entry name" value="P-LOOP CONTAINING NUCLEOSIDE TRIPHOSPHATE HYDROLASES SUPERFAMILY PROTEIN"/>
    <property type="match status" value="1"/>
</dbReference>
<dbReference type="InterPro" id="IPR045735">
    <property type="entry name" value="Spore_III_AA_AAA+_ATPase"/>
</dbReference>
<proteinExistence type="predicted"/>
<evidence type="ECO:0000313" key="5">
    <source>
        <dbReference type="Proteomes" id="UP000243217"/>
    </source>
</evidence>
<gene>
    <name evidence="4" type="ORF">THRCLA_08579</name>
</gene>
<dbReference type="InterPro" id="IPR003593">
    <property type="entry name" value="AAA+_ATPase"/>
</dbReference>
<dbReference type="STRING" id="74557.A0A1V9Z4K5"/>
<name>A0A1V9Z4K5_9STRA</name>
<feature type="domain" description="AAA+ ATPase" evidence="3">
    <location>
        <begin position="225"/>
        <end position="376"/>
    </location>
</feature>
<comment type="caution">
    <text evidence="4">The sequence shown here is derived from an EMBL/GenBank/DDBJ whole genome shotgun (WGS) entry which is preliminary data.</text>
</comment>
<dbReference type="SMART" id="SM00382">
    <property type="entry name" value="AAA"/>
    <property type="match status" value="1"/>
</dbReference>
<dbReference type="AlphaFoldDB" id="A0A1V9Z4K5"/>
<dbReference type="EMBL" id="JNBS01002289">
    <property type="protein sequence ID" value="OQR92953.1"/>
    <property type="molecule type" value="Genomic_DNA"/>
</dbReference>
<accession>A0A1V9Z4K5</accession>
<evidence type="ECO:0000259" key="3">
    <source>
        <dbReference type="SMART" id="SM00382"/>
    </source>
</evidence>
<evidence type="ECO:0000256" key="1">
    <source>
        <dbReference type="ARBA" id="ARBA00022741"/>
    </source>
</evidence>
<reference evidence="4 5" key="1">
    <citation type="journal article" date="2014" name="Genome Biol. Evol.">
        <title>The secreted proteins of Achlya hypogyna and Thraustotheca clavata identify the ancestral oomycete secretome and reveal gene acquisitions by horizontal gene transfer.</title>
        <authorList>
            <person name="Misner I."/>
            <person name="Blouin N."/>
            <person name="Leonard G."/>
            <person name="Richards T.A."/>
            <person name="Lane C.E."/>
        </authorList>
    </citation>
    <scope>NUCLEOTIDE SEQUENCE [LARGE SCALE GENOMIC DNA]</scope>
    <source>
        <strain evidence="4 5">ATCC 34112</strain>
    </source>
</reference>
<organism evidence="4 5">
    <name type="scientific">Thraustotheca clavata</name>
    <dbReference type="NCBI Taxonomy" id="74557"/>
    <lineage>
        <taxon>Eukaryota</taxon>
        <taxon>Sar</taxon>
        <taxon>Stramenopiles</taxon>
        <taxon>Oomycota</taxon>
        <taxon>Saprolegniomycetes</taxon>
        <taxon>Saprolegniales</taxon>
        <taxon>Achlyaceae</taxon>
        <taxon>Thraustotheca</taxon>
    </lineage>
</organism>
<dbReference type="Pfam" id="PF19568">
    <property type="entry name" value="Spore_III_AA"/>
    <property type="match status" value="1"/>
</dbReference>
<evidence type="ECO:0000313" key="4">
    <source>
        <dbReference type="EMBL" id="OQR92953.1"/>
    </source>
</evidence>
<dbReference type="GO" id="GO:0005524">
    <property type="term" value="F:ATP binding"/>
    <property type="evidence" value="ECO:0007669"/>
    <property type="project" value="UniProtKB-KW"/>
</dbReference>
<dbReference type="Proteomes" id="UP000243217">
    <property type="component" value="Unassembled WGS sequence"/>
</dbReference>
<dbReference type="OrthoDB" id="26838at2759"/>
<evidence type="ECO:0000256" key="2">
    <source>
        <dbReference type="ARBA" id="ARBA00022840"/>
    </source>
</evidence>
<keyword evidence="2" id="KW-0067">ATP-binding</keyword>
<dbReference type="Gene3D" id="3.40.50.300">
    <property type="entry name" value="P-loop containing nucleotide triphosphate hydrolases"/>
    <property type="match status" value="1"/>
</dbReference>
<dbReference type="CDD" id="cd00009">
    <property type="entry name" value="AAA"/>
    <property type="match status" value="1"/>
</dbReference>
<dbReference type="InterPro" id="IPR027417">
    <property type="entry name" value="P-loop_NTPase"/>
</dbReference>
<sequence length="420" mass="47114">MQMLQNIDLLTHPYPEYLDQPNLVTSQPLNEDATIKLLLQAYQESELDFTYYEASQKRLANAIASNGSRTLGFDQINNYKLTSYEVLTTWRPQSLGPPNSFHIHEDISEILALLPEDIAKALTTPSMISGLVDIVLDRGRRPCAWVFGTRQFLVKSDRIVTPEDISYIVEKVGGIGNDNRASLEYQLHRISAIRNRNGDITGLTIRVGRYIEGNVSLIADILAAHEKNILFLGEPGCGKTTIMREVVRQLANKRDVYIVDTSNEIAGGSDIPHPCIGLSRRLMVPSLEQQAAIIMECVENHSPAVMVIDEIGRSNEVEALRICKERDVRMIASARGNLHEILKNKQLSGLFGTSSLSSELCSEPMFQVIVELYRGQYDAWRIILDTVQSVNAVLTNKDCQVQVRRRLKDSNGFLLDMQSL</sequence>
<keyword evidence="5" id="KW-1185">Reference proteome</keyword>
<protein>
    <recommendedName>
        <fullName evidence="3">AAA+ ATPase domain-containing protein</fullName>
    </recommendedName>
</protein>
<dbReference type="PANTHER" id="PTHR20953">
    <property type="entry name" value="KINASE-RELATED"/>
    <property type="match status" value="1"/>
</dbReference>
<dbReference type="SUPFAM" id="SSF52540">
    <property type="entry name" value="P-loop containing nucleoside triphosphate hydrolases"/>
    <property type="match status" value="1"/>
</dbReference>
<keyword evidence="1" id="KW-0547">Nucleotide-binding</keyword>